<proteinExistence type="predicted"/>
<dbReference type="Gene3D" id="2.40.10.10">
    <property type="entry name" value="Trypsin-like serine proteases"/>
    <property type="match status" value="2"/>
</dbReference>
<feature type="domain" description="Peptidase S1" evidence="4">
    <location>
        <begin position="1"/>
        <end position="154"/>
    </location>
</feature>
<dbReference type="GO" id="GO:0005615">
    <property type="term" value="C:extracellular space"/>
    <property type="evidence" value="ECO:0007669"/>
    <property type="project" value="TreeGrafter"/>
</dbReference>
<keyword evidence="3" id="KW-0720">Serine protease</keyword>
<keyword evidence="2" id="KW-0378">Hydrolase</keyword>
<evidence type="ECO:0000313" key="5">
    <source>
        <dbReference type="Proteomes" id="UP000504628"/>
    </source>
</evidence>
<evidence type="ECO:0000256" key="2">
    <source>
        <dbReference type="ARBA" id="ARBA00022801"/>
    </source>
</evidence>
<dbReference type="InterPro" id="IPR009003">
    <property type="entry name" value="Peptidase_S1_PA"/>
</dbReference>
<dbReference type="RefSeq" id="XP_035871643.1">
    <property type="nucleotide sequence ID" value="XM_036015750.1"/>
</dbReference>
<evidence type="ECO:0000259" key="4">
    <source>
        <dbReference type="PROSITE" id="PS50240"/>
    </source>
</evidence>
<evidence type="ECO:0000313" key="6">
    <source>
        <dbReference type="RefSeq" id="XP_035871643.1"/>
    </source>
</evidence>
<dbReference type="PANTHER" id="PTHR24264:SF54">
    <property type="entry name" value="PEPTIDASE S1 DOMAIN-CONTAINING PROTEIN"/>
    <property type="match status" value="1"/>
</dbReference>
<dbReference type="KEGG" id="pdic:114490966"/>
<keyword evidence="5" id="KW-1185">Reference proteome</keyword>
<evidence type="ECO:0000256" key="1">
    <source>
        <dbReference type="ARBA" id="ARBA00022670"/>
    </source>
</evidence>
<evidence type="ECO:0000256" key="3">
    <source>
        <dbReference type="ARBA" id="ARBA00022825"/>
    </source>
</evidence>
<sequence length="154" mass="17625">MRSAHEARTEMEANENMCGKEGKHWRYRSDGTEQHLVAKHIFLHPLYDPNTFENDVAVVELLKGPVLNDFVMPICLPDRPPEEGAMVIVSGWGKQFLQRFPETLMEIEIPIVMHHTLPEGLCPNEEECDQGHDLCWGIRKGGKTPVRVTLEVPW</sequence>
<dbReference type="Proteomes" id="UP000504628">
    <property type="component" value="Chromosome 2"/>
</dbReference>
<reference evidence="6" key="1">
    <citation type="submission" date="2025-08" db="UniProtKB">
        <authorList>
            <consortium name="RefSeq"/>
        </authorList>
    </citation>
    <scope>IDENTIFICATION</scope>
    <source>
        <tissue evidence="6">Muscle</tissue>
    </source>
</reference>
<dbReference type="GO" id="GO:0004252">
    <property type="term" value="F:serine-type endopeptidase activity"/>
    <property type="evidence" value="ECO:0007669"/>
    <property type="project" value="InterPro"/>
</dbReference>
<dbReference type="InParanoid" id="A0A7E6CX48"/>
<dbReference type="InterPro" id="IPR050127">
    <property type="entry name" value="Serine_Proteases_S1"/>
</dbReference>
<dbReference type="GeneID" id="114490966"/>
<dbReference type="SUPFAM" id="SSF50494">
    <property type="entry name" value="Trypsin-like serine proteases"/>
    <property type="match status" value="1"/>
</dbReference>
<dbReference type="AlphaFoldDB" id="A0A7E6CX48"/>
<keyword evidence="1" id="KW-0645">Protease</keyword>
<dbReference type="SMART" id="SM00020">
    <property type="entry name" value="Tryp_SPc"/>
    <property type="match status" value="1"/>
</dbReference>
<dbReference type="InterPro" id="IPR043504">
    <property type="entry name" value="Peptidase_S1_PA_chymotrypsin"/>
</dbReference>
<dbReference type="Pfam" id="PF00089">
    <property type="entry name" value="Trypsin"/>
    <property type="match status" value="1"/>
</dbReference>
<protein>
    <submittedName>
        <fullName evidence="6">Mannan-binding lectin serine protease 1-like</fullName>
    </submittedName>
</protein>
<accession>A0A7E6CX48</accession>
<dbReference type="OrthoDB" id="10002959at2759"/>
<dbReference type="GO" id="GO:0006508">
    <property type="term" value="P:proteolysis"/>
    <property type="evidence" value="ECO:0007669"/>
    <property type="project" value="UniProtKB-KW"/>
</dbReference>
<gene>
    <name evidence="6" type="primary">LOC114490966</name>
</gene>
<name>A0A7E6CX48_9CHIR</name>
<dbReference type="InterPro" id="IPR001254">
    <property type="entry name" value="Trypsin_dom"/>
</dbReference>
<dbReference type="PROSITE" id="PS50240">
    <property type="entry name" value="TRYPSIN_DOM"/>
    <property type="match status" value="1"/>
</dbReference>
<dbReference type="PANTHER" id="PTHR24264">
    <property type="entry name" value="TRYPSIN-RELATED"/>
    <property type="match status" value="1"/>
</dbReference>
<organism evidence="5 6">
    <name type="scientific">Phyllostomus discolor</name>
    <name type="common">pale spear-nosed bat</name>
    <dbReference type="NCBI Taxonomy" id="89673"/>
    <lineage>
        <taxon>Eukaryota</taxon>
        <taxon>Metazoa</taxon>
        <taxon>Chordata</taxon>
        <taxon>Craniata</taxon>
        <taxon>Vertebrata</taxon>
        <taxon>Euteleostomi</taxon>
        <taxon>Mammalia</taxon>
        <taxon>Eutheria</taxon>
        <taxon>Laurasiatheria</taxon>
        <taxon>Chiroptera</taxon>
        <taxon>Yangochiroptera</taxon>
        <taxon>Phyllostomidae</taxon>
        <taxon>Phyllostominae</taxon>
        <taxon>Phyllostomus</taxon>
    </lineage>
</organism>